<dbReference type="SUPFAM" id="SSF141523">
    <property type="entry name" value="L,D-transpeptidase catalytic domain-like"/>
    <property type="match status" value="1"/>
</dbReference>
<evidence type="ECO:0000259" key="10">
    <source>
        <dbReference type="PROSITE" id="PS52029"/>
    </source>
</evidence>
<feature type="active site" description="Nucleophile" evidence="7">
    <location>
        <position position="357"/>
    </location>
</feature>
<comment type="caution">
    <text evidence="11">The sequence shown here is derived from an EMBL/GenBank/DDBJ whole genome shotgun (WGS) entry which is preliminary data.</text>
</comment>
<feature type="signal peptide" evidence="9">
    <location>
        <begin position="1"/>
        <end position="28"/>
    </location>
</feature>
<keyword evidence="4 7" id="KW-0573">Peptidoglycan synthesis</keyword>
<feature type="compositionally biased region" description="Gly residues" evidence="8">
    <location>
        <begin position="38"/>
        <end position="52"/>
    </location>
</feature>
<protein>
    <submittedName>
        <fullName evidence="11">L,D-transpeptidase family protein</fullName>
    </submittedName>
</protein>
<feature type="domain" description="L,D-TPase catalytic" evidence="10">
    <location>
        <begin position="258"/>
        <end position="388"/>
    </location>
</feature>
<dbReference type="Pfam" id="PF17964">
    <property type="entry name" value="Big_10"/>
    <property type="match status" value="1"/>
</dbReference>
<organism evidence="11 12">
    <name type="scientific">Actinacidiphila epipremni</name>
    <dbReference type="NCBI Taxonomy" id="2053013"/>
    <lineage>
        <taxon>Bacteria</taxon>
        <taxon>Bacillati</taxon>
        <taxon>Actinomycetota</taxon>
        <taxon>Actinomycetes</taxon>
        <taxon>Kitasatosporales</taxon>
        <taxon>Streptomycetaceae</taxon>
        <taxon>Actinacidiphila</taxon>
    </lineage>
</organism>
<dbReference type="EMBL" id="JAATEJ010000012">
    <property type="protein sequence ID" value="NJP45089.1"/>
    <property type="molecule type" value="Genomic_DNA"/>
</dbReference>
<dbReference type="Proteomes" id="UP000734511">
    <property type="component" value="Unassembled WGS sequence"/>
</dbReference>
<dbReference type="Gene3D" id="2.60.40.3780">
    <property type="match status" value="1"/>
</dbReference>
<reference evidence="11 12" key="1">
    <citation type="submission" date="2020-03" db="EMBL/GenBank/DDBJ databases">
        <title>WGS of actinomycetes isolated from Thailand.</title>
        <authorList>
            <person name="Thawai C."/>
        </authorList>
    </citation>
    <scope>NUCLEOTIDE SEQUENCE [LARGE SCALE GENOMIC DNA]</scope>
    <source>
        <strain evidence="11 12">PRB2-1</strain>
    </source>
</reference>
<evidence type="ECO:0000313" key="11">
    <source>
        <dbReference type="EMBL" id="NJP45089.1"/>
    </source>
</evidence>
<keyword evidence="2" id="KW-0808">Transferase</keyword>
<dbReference type="PROSITE" id="PS51257">
    <property type="entry name" value="PROKAR_LIPOPROTEIN"/>
    <property type="match status" value="1"/>
</dbReference>
<evidence type="ECO:0000256" key="3">
    <source>
        <dbReference type="ARBA" id="ARBA00022960"/>
    </source>
</evidence>
<accession>A0ABX0ZTJ9</accession>
<evidence type="ECO:0000313" key="12">
    <source>
        <dbReference type="Proteomes" id="UP000734511"/>
    </source>
</evidence>
<gene>
    <name evidence="11" type="ORF">HCN08_17045</name>
</gene>
<evidence type="ECO:0000256" key="2">
    <source>
        <dbReference type="ARBA" id="ARBA00022679"/>
    </source>
</evidence>
<evidence type="ECO:0000256" key="1">
    <source>
        <dbReference type="ARBA" id="ARBA00004752"/>
    </source>
</evidence>
<dbReference type="InterPro" id="IPR041280">
    <property type="entry name" value="Big_10"/>
</dbReference>
<dbReference type="CDD" id="cd16913">
    <property type="entry name" value="YkuD_like"/>
    <property type="match status" value="1"/>
</dbReference>
<keyword evidence="12" id="KW-1185">Reference proteome</keyword>
<evidence type="ECO:0000256" key="6">
    <source>
        <dbReference type="ARBA" id="ARBA00023316"/>
    </source>
</evidence>
<evidence type="ECO:0000256" key="7">
    <source>
        <dbReference type="PROSITE-ProRule" id="PRU01373"/>
    </source>
</evidence>
<evidence type="ECO:0000256" key="9">
    <source>
        <dbReference type="SAM" id="SignalP"/>
    </source>
</evidence>
<evidence type="ECO:0000256" key="8">
    <source>
        <dbReference type="SAM" id="MobiDB-lite"/>
    </source>
</evidence>
<dbReference type="InterPro" id="IPR038063">
    <property type="entry name" value="Transpep_catalytic_dom"/>
</dbReference>
<sequence length="417" mass="43158">MRNAVRRAWRAGAGAVLCAALVAGCGGAADGGGGGGTGGGAGGGSGPDGKPGAGTAADRRLSGAVITVAPGDGAKDVAPDGAPVVSVTHGTLTGVRLQAADGTAVPGALAADRRSWRPARRLALATQYTVDALATDTHGREAARHTVFTTFVPQHTVIGFFSPEDGTTVGDGMIVSLDFSRPVADRAAVERAVTVTAEPAVPVVGHWFGDQRLDLRPAAYWRPGSRVTLHLRLRDVQAAPGVYGTQSKDVHFTIGRDQRSTVDAAAHTLTVRRGGRVVRSLDVSTGAPGHTTYNGVMVIAQKFAVTRMDSRTVGFGGEYDIPDVPHAMRLTRSGTFVHGNYWSAPDVFGRTNVSHGCIGLFDTKGGGADTPAGWFYDHSLVGDPIRVVNSHDVTVAPDNGMSGWNLSWAQWVAGSAL</sequence>
<dbReference type="PROSITE" id="PS52029">
    <property type="entry name" value="LD_TPASE"/>
    <property type="match status" value="1"/>
</dbReference>
<keyword evidence="5" id="KW-0012">Acyltransferase</keyword>
<dbReference type="CDD" id="cd13432">
    <property type="entry name" value="LDT_IgD_like_2"/>
    <property type="match status" value="1"/>
</dbReference>
<feature type="chain" id="PRO_5045302974" evidence="9">
    <location>
        <begin position="29"/>
        <end position="417"/>
    </location>
</feature>
<dbReference type="Pfam" id="PF03734">
    <property type="entry name" value="YkuD"/>
    <property type="match status" value="1"/>
</dbReference>
<dbReference type="Gene3D" id="2.40.440.10">
    <property type="entry name" value="L,D-transpeptidase catalytic domain-like"/>
    <property type="match status" value="1"/>
</dbReference>
<dbReference type="InterPro" id="IPR050979">
    <property type="entry name" value="LD-transpeptidase"/>
</dbReference>
<dbReference type="Gene3D" id="2.60.40.3710">
    <property type="match status" value="1"/>
</dbReference>
<feature type="active site" description="Proton donor/acceptor" evidence="7">
    <location>
        <position position="338"/>
    </location>
</feature>
<keyword evidence="3 7" id="KW-0133">Cell shape</keyword>
<keyword evidence="9" id="KW-0732">Signal</keyword>
<evidence type="ECO:0000256" key="5">
    <source>
        <dbReference type="ARBA" id="ARBA00023315"/>
    </source>
</evidence>
<name>A0ABX0ZTJ9_9ACTN</name>
<dbReference type="InterPro" id="IPR005490">
    <property type="entry name" value="LD_TPept_cat_dom"/>
</dbReference>
<proteinExistence type="predicted"/>
<dbReference type="PANTHER" id="PTHR30582:SF2">
    <property type="entry name" value="L,D-TRANSPEPTIDASE YCIB-RELATED"/>
    <property type="match status" value="1"/>
</dbReference>
<comment type="pathway">
    <text evidence="1 7">Cell wall biogenesis; peptidoglycan biosynthesis.</text>
</comment>
<keyword evidence="6 7" id="KW-0961">Cell wall biogenesis/degradation</keyword>
<feature type="region of interest" description="Disordered" evidence="8">
    <location>
        <begin position="38"/>
        <end position="57"/>
    </location>
</feature>
<evidence type="ECO:0000256" key="4">
    <source>
        <dbReference type="ARBA" id="ARBA00022984"/>
    </source>
</evidence>
<dbReference type="PANTHER" id="PTHR30582">
    <property type="entry name" value="L,D-TRANSPEPTIDASE"/>
    <property type="match status" value="1"/>
</dbReference>